<evidence type="ECO:0000313" key="6">
    <source>
        <dbReference type="Proteomes" id="UP000694680"/>
    </source>
</evidence>
<protein>
    <recommendedName>
        <fullName evidence="4">UPAR/Ly6 domain-containing protein</fullName>
    </recommendedName>
</protein>
<evidence type="ECO:0000256" key="2">
    <source>
        <dbReference type="ARBA" id="ARBA00023157"/>
    </source>
</evidence>
<feature type="chain" id="PRO_5044680709" description="UPAR/Ly6 domain-containing protein" evidence="3">
    <location>
        <begin position="19"/>
        <end position="117"/>
    </location>
</feature>
<evidence type="ECO:0000256" key="1">
    <source>
        <dbReference type="ARBA" id="ARBA00022729"/>
    </source>
</evidence>
<dbReference type="Pfam" id="PF00021">
    <property type="entry name" value="UPAR_LY6"/>
    <property type="match status" value="1"/>
</dbReference>
<evidence type="ECO:0000256" key="3">
    <source>
        <dbReference type="SAM" id="SignalP"/>
    </source>
</evidence>
<dbReference type="AlphaFoldDB" id="A0A8C5DIF8"/>
<keyword evidence="2" id="KW-1015">Disulfide bond</keyword>
<reference evidence="5" key="2">
    <citation type="submission" date="2025-05" db="UniProtKB">
        <authorList>
            <consortium name="Ensembl"/>
        </authorList>
    </citation>
    <scope>IDENTIFICATION</scope>
</reference>
<name>A0A8C5DIF8_GOUWI</name>
<organism evidence="5 6">
    <name type="scientific">Gouania willdenowi</name>
    <name type="common">Blunt-snouted clingfish</name>
    <name type="synonym">Lepadogaster willdenowi</name>
    <dbReference type="NCBI Taxonomy" id="441366"/>
    <lineage>
        <taxon>Eukaryota</taxon>
        <taxon>Metazoa</taxon>
        <taxon>Chordata</taxon>
        <taxon>Craniata</taxon>
        <taxon>Vertebrata</taxon>
        <taxon>Euteleostomi</taxon>
        <taxon>Actinopterygii</taxon>
        <taxon>Neopterygii</taxon>
        <taxon>Teleostei</taxon>
        <taxon>Neoteleostei</taxon>
        <taxon>Acanthomorphata</taxon>
        <taxon>Ovalentaria</taxon>
        <taxon>Blenniimorphae</taxon>
        <taxon>Blenniiformes</taxon>
        <taxon>Gobiesocoidei</taxon>
        <taxon>Gobiesocidae</taxon>
        <taxon>Gobiesocinae</taxon>
        <taxon>Gouania</taxon>
    </lineage>
</organism>
<accession>A0A8C5DIF8</accession>
<feature type="signal peptide" evidence="3">
    <location>
        <begin position="1"/>
        <end position="18"/>
    </location>
</feature>
<keyword evidence="6" id="KW-1185">Reference proteome</keyword>
<dbReference type="Gene3D" id="2.10.60.10">
    <property type="entry name" value="CD59"/>
    <property type="match status" value="1"/>
</dbReference>
<dbReference type="InterPro" id="IPR016054">
    <property type="entry name" value="LY6_UPA_recep-like"/>
</dbReference>
<dbReference type="Ensembl" id="ENSGWIT00000008025.1">
    <property type="protein sequence ID" value="ENSGWIP00000007237.1"/>
    <property type="gene ID" value="ENSGWIG00000004230.1"/>
</dbReference>
<dbReference type="InterPro" id="IPR045860">
    <property type="entry name" value="Snake_toxin-like_sf"/>
</dbReference>
<evidence type="ECO:0000313" key="5">
    <source>
        <dbReference type="Ensembl" id="ENSGWIP00000007250.1"/>
    </source>
</evidence>
<dbReference type="Proteomes" id="UP000694680">
    <property type="component" value="Chromosome 4"/>
</dbReference>
<proteinExistence type="predicted"/>
<evidence type="ECO:0000259" key="4">
    <source>
        <dbReference type="Pfam" id="PF00021"/>
    </source>
</evidence>
<feature type="domain" description="UPAR/Ly6" evidence="4">
    <location>
        <begin position="15"/>
        <end position="99"/>
    </location>
</feature>
<reference evidence="5" key="1">
    <citation type="submission" date="2020-06" db="EMBL/GenBank/DDBJ databases">
        <authorList>
            <consortium name="Wellcome Sanger Institute Data Sharing"/>
        </authorList>
    </citation>
    <scope>NUCLEOTIDE SEQUENCE [LARGE SCALE GENOMIC DNA]</scope>
</reference>
<keyword evidence="1 3" id="KW-0732">Signal</keyword>
<dbReference type="PANTHER" id="PTHR10036:SF3">
    <property type="entry name" value="PROTEIN SLEEPLESS-RELATED"/>
    <property type="match status" value="1"/>
</dbReference>
<sequence length="117" mass="12451">MFFVLLMIIFLYIAALQCQSCADPSDPLCSIQTSVTCPSGSMCATIYTQANGLPPLTVFRGCAQSSQCPATGSFTFSANVGIIQVTQTAECCNSDNCNSGPASGKWSNSNYRCDDYQ</sequence>
<dbReference type="PANTHER" id="PTHR10036">
    <property type="entry name" value="CD59 GLYCOPROTEIN"/>
    <property type="match status" value="1"/>
</dbReference>
<dbReference type="SUPFAM" id="SSF57302">
    <property type="entry name" value="Snake toxin-like"/>
    <property type="match status" value="1"/>
</dbReference>
<dbReference type="Ensembl" id="ENSGWIT00000008038.1">
    <property type="protein sequence ID" value="ENSGWIP00000007250.1"/>
    <property type="gene ID" value="ENSGWIG00000004236.1"/>
</dbReference>